<feature type="transmembrane region" description="Helical" evidence="1">
    <location>
        <begin position="56"/>
        <end position="75"/>
    </location>
</feature>
<keyword evidence="1" id="KW-0472">Membrane</keyword>
<accession>A0A420DMP3</accession>
<dbReference type="AlphaFoldDB" id="A0A420DMP3"/>
<keyword evidence="1" id="KW-1133">Transmembrane helix</keyword>
<protein>
    <submittedName>
        <fullName evidence="2">Uncharacterized protein</fullName>
    </submittedName>
</protein>
<evidence type="ECO:0000256" key="1">
    <source>
        <dbReference type="SAM" id="Phobius"/>
    </source>
</evidence>
<organism evidence="2 3">
    <name type="scientific">Ichthyenterobacterium magnum</name>
    <dbReference type="NCBI Taxonomy" id="1230530"/>
    <lineage>
        <taxon>Bacteria</taxon>
        <taxon>Pseudomonadati</taxon>
        <taxon>Bacteroidota</taxon>
        <taxon>Flavobacteriia</taxon>
        <taxon>Flavobacteriales</taxon>
        <taxon>Flavobacteriaceae</taxon>
        <taxon>Ichthyenterobacterium</taxon>
    </lineage>
</organism>
<gene>
    <name evidence="2" type="ORF">BXY80_1616</name>
</gene>
<dbReference type="Proteomes" id="UP000284892">
    <property type="component" value="Unassembled WGS sequence"/>
</dbReference>
<dbReference type="EMBL" id="RAQJ01000002">
    <property type="protein sequence ID" value="RKE95429.1"/>
    <property type="molecule type" value="Genomic_DNA"/>
</dbReference>
<sequence>MTYRLWMLPSLLLMNKVYNMAKVDKKRVVTAAFVGGVIFCFIVLLVDYFLGRDFSWKRLGFYFVFATIMYGFLTYRNFKKQNNK</sequence>
<evidence type="ECO:0000313" key="2">
    <source>
        <dbReference type="EMBL" id="RKE95429.1"/>
    </source>
</evidence>
<keyword evidence="3" id="KW-1185">Reference proteome</keyword>
<proteinExistence type="predicted"/>
<name>A0A420DMP3_9FLAO</name>
<comment type="caution">
    <text evidence="2">The sequence shown here is derived from an EMBL/GenBank/DDBJ whole genome shotgun (WGS) entry which is preliminary data.</text>
</comment>
<keyword evidence="1" id="KW-0812">Transmembrane</keyword>
<evidence type="ECO:0000313" key="3">
    <source>
        <dbReference type="Proteomes" id="UP000284892"/>
    </source>
</evidence>
<reference evidence="2 3" key="1">
    <citation type="submission" date="2018-09" db="EMBL/GenBank/DDBJ databases">
        <title>Genomic Encyclopedia of Archaeal and Bacterial Type Strains, Phase II (KMG-II): from individual species to whole genera.</title>
        <authorList>
            <person name="Goeker M."/>
        </authorList>
    </citation>
    <scope>NUCLEOTIDE SEQUENCE [LARGE SCALE GENOMIC DNA]</scope>
    <source>
        <strain evidence="2 3">DSM 26283</strain>
    </source>
</reference>
<feature type="transmembrane region" description="Helical" evidence="1">
    <location>
        <begin position="28"/>
        <end position="50"/>
    </location>
</feature>